<keyword evidence="4" id="KW-0479">Metal-binding</keyword>
<dbReference type="InterPro" id="IPR036279">
    <property type="entry name" value="5-3_exonuclease_C_sf"/>
</dbReference>
<dbReference type="SMART" id="SM00484">
    <property type="entry name" value="XPGI"/>
    <property type="match status" value="1"/>
</dbReference>
<comment type="cofactor">
    <cofactor evidence="1">
        <name>Mg(2+)</name>
        <dbReference type="ChEBI" id="CHEBI:18420"/>
    </cofactor>
</comment>
<dbReference type="SMART" id="SM00485">
    <property type="entry name" value="XPGN"/>
    <property type="match status" value="1"/>
</dbReference>
<dbReference type="GO" id="GO:0017108">
    <property type="term" value="F:5'-flap endonuclease activity"/>
    <property type="evidence" value="ECO:0007669"/>
    <property type="project" value="TreeGrafter"/>
</dbReference>
<keyword evidence="9" id="KW-0539">Nucleus</keyword>
<dbReference type="OrthoDB" id="26491at2759"/>
<protein>
    <submittedName>
        <fullName evidence="12">Putative exonuclease 1 protein</fullName>
    </submittedName>
</protein>
<keyword evidence="13" id="KW-1185">Reference proteome</keyword>
<dbReference type="Gene3D" id="1.10.150.20">
    <property type="entry name" value="5' to 3' exonuclease, C-terminal subdomain"/>
    <property type="match status" value="1"/>
</dbReference>
<feature type="domain" description="XPG-I" evidence="10">
    <location>
        <begin position="138"/>
        <end position="208"/>
    </location>
</feature>
<dbReference type="SUPFAM" id="SSF88723">
    <property type="entry name" value="PIN domain-like"/>
    <property type="match status" value="1"/>
</dbReference>
<keyword evidence="8" id="KW-0234">DNA repair</keyword>
<gene>
    <name evidence="12" type="ORF">UCREL1_3201</name>
</gene>
<dbReference type="eggNOG" id="KOG2518">
    <property type="taxonomic scope" value="Eukaryota"/>
</dbReference>
<keyword evidence="6" id="KW-0378">Hydrolase</keyword>
<dbReference type="SMART" id="SM00279">
    <property type="entry name" value="HhH2"/>
    <property type="match status" value="1"/>
</dbReference>
<comment type="subcellular location">
    <subcellularLocation>
        <location evidence="2">Nucleus</location>
    </subcellularLocation>
</comment>
<dbReference type="OMA" id="DCITTED"/>
<dbReference type="STRING" id="1287681.M7TSX8"/>
<evidence type="ECO:0000256" key="1">
    <source>
        <dbReference type="ARBA" id="ARBA00001946"/>
    </source>
</evidence>
<dbReference type="GO" id="GO:0003677">
    <property type="term" value="F:DNA binding"/>
    <property type="evidence" value="ECO:0007669"/>
    <property type="project" value="InterPro"/>
</dbReference>
<dbReference type="InterPro" id="IPR006084">
    <property type="entry name" value="XPG/Rad2"/>
</dbReference>
<dbReference type="HOGENOM" id="CLU_008978_3_0_1"/>
<evidence type="ECO:0000256" key="6">
    <source>
        <dbReference type="ARBA" id="ARBA00022801"/>
    </source>
</evidence>
<dbReference type="InterPro" id="IPR044752">
    <property type="entry name" value="PIN-like_EXO1"/>
</dbReference>
<dbReference type="InterPro" id="IPR029060">
    <property type="entry name" value="PIN-like_dom_sf"/>
</dbReference>
<dbReference type="GO" id="GO:0005634">
    <property type="term" value="C:nucleus"/>
    <property type="evidence" value="ECO:0007669"/>
    <property type="project" value="UniProtKB-SubCell"/>
</dbReference>
<dbReference type="GO" id="GO:0004527">
    <property type="term" value="F:exonuclease activity"/>
    <property type="evidence" value="ECO:0007669"/>
    <property type="project" value="UniProtKB-KW"/>
</dbReference>
<dbReference type="Proteomes" id="UP000012174">
    <property type="component" value="Unassembled WGS sequence"/>
</dbReference>
<keyword evidence="5" id="KW-0227">DNA damage</keyword>
<name>M7TSX8_EUTLA</name>
<dbReference type="CDD" id="cd09901">
    <property type="entry name" value="H3TH_FEN1-like"/>
    <property type="match status" value="1"/>
</dbReference>
<evidence type="ECO:0000256" key="3">
    <source>
        <dbReference type="ARBA" id="ARBA00022722"/>
    </source>
</evidence>
<dbReference type="InterPro" id="IPR006085">
    <property type="entry name" value="XPG_DNA_repair_N"/>
</dbReference>
<dbReference type="PROSITE" id="PS00842">
    <property type="entry name" value="XPG_2"/>
    <property type="match status" value="1"/>
</dbReference>
<proteinExistence type="predicted"/>
<evidence type="ECO:0000256" key="9">
    <source>
        <dbReference type="ARBA" id="ARBA00023242"/>
    </source>
</evidence>
<keyword evidence="3" id="KW-0540">Nuclease</keyword>
<dbReference type="GO" id="GO:0006281">
    <property type="term" value="P:DNA repair"/>
    <property type="evidence" value="ECO:0007669"/>
    <property type="project" value="UniProtKB-KW"/>
</dbReference>
<dbReference type="KEGG" id="ela:UCREL1_3201"/>
<reference evidence="13" key="1">
    <citation type="journal article" date="2013" name="Genome Announc.">
        <title>Draft genome sequence of the grapevine dieback fungus Eutypa lata UCR-EL1.</title>
        <authorList>
            <person name="Blanco-Ulate B."/>
            <person name="Rolshausen P.E."/>
            <person name="Cantu D."/>
        </authorList>
    </citation>
    <scope>NUCLEOTIDE SEQUENCE [LARGE SCALE GENOMIC DNA]</scope>
    <source>
        <strain evidence="13">UCR-EL1</strain>
    </source>
</reference>
<dbReference type="GO" id="GO:0046872">
    <property type="term" value="F:metal ion binding"/>
    <property type="evidence" value="ECO:0007669"/>
    <property type="project" value="UniProtKB-KW"/>
</dbReference>
<keyword evidence="12" id="KW-0269">Exonuclease</keyword>
<evidence type="ECO:0000256" key="4">
    <source>
        <dbReference type="ARBA" id="ARBA00022723"/>
    </source>
</evidence>
<dbReference type="FunFam" id="3.40.50.1010:FF:000002">
    <property type="entry name" value="Exonuclease 1, putative"/>
    <property type="match status" value="1"/>
</dbReference>
<dbReference type="InterPro" id="IPR019974">
    <property type="entry name" value="XPG_CS"/>
</dbReference>
<dbReference type="PROSITE" id="PS00841">
    <property type="entry name" value="XPG_1"/>
    <property type="match status" value="1"/>
</dbReference>
<evidence type="ECO:0000256" key="5">
    <source>
        <dbReference type="ARBA" id="ARBA00022763"/>
    </source>
</evidence>
<evidence type="ECO:0000313" key="12">
    <source>
        <dbReference type="EMBL" id="EMR69770.1"/>
    </source>
</evidence>
<evidence type="ECO:0000259" key="10">
    <source>
        <dbReference type="SMART" id="SM00484"/>
    </source>
</evidence>
<feature type="domain" description="XPG N-terminal" evidence="11">
    <location>
        <begin position="1"/>
        <end position="99"/>
    </location>
</feature>
<dbReference type="Gene3D" id="3.40.50.1010">
    <property type="entry name" value="5'-nuclease"/>
    <property type="match status" value="1"/>
</dbReference>
<evidence type="ECO:0000259" key="11">
    <source>
        <dbReference type="SMART" id="SM00485"/>
    </source>
</evidence>
<organism evidence="12 13">
    <name type="scientific">Eutypa lata (strain UCR-EL1)</name>
    <name type="common">Grapevine dieback disease fungus</name>
    <name type="synonym">Eutypa armeniacae</name>
    <dbReference type="NCBI Taxonomy" id="1287681"/>
    <lineage>
        <taxon>Eukaryota</taxon>
        <taxon>Fungi</taxon>
        <taxon>Dikarya</taxon>
        <taxon>Ascomycota</taxon>
        <taxon>Pezizomycotina</taxon>
        <taxon>Sordariomycetes</taxon>
        <taxon>Xylariomycetidae</taxon>
        <taxon>Xylariales</taxon>
        <taxon>Diatrypaceae</taxon>
        <taxon>Eutypa</taxon>
    </lineage>
</organism>
<dbReference type="PRINTS" id="PR00853">
    <property type="entry name" value="XPGRADSUPER"/>
</dbReference>
<dbReference type="SUPFAM" id="SSF47807">
    <property type="entry name" value="5' to 3' exonuclease, C-terminal subdomain"/>
    <property type="match status" value="1"/>
</dbReference>
<dbReference type="InterPro" id="IPR006086">
    <property type="entry name" value="XPG-I_dom"/>
</dbReference>
<evidence type="ECO:0000256" key="7">
    <source>
        <dbReference type="ARBA" id="ARBA00022842"/>
    </source>
</evidence>
<dbReference type="CDD" id="cd09857">
    <property type="entry name" value="PIN_EXO1"/>
    <property type="match status" value="1"/>
</dbReference>
<evidence type="ECO:0000256" key="8">
    <source>
        <dbReference type="ARBA" id="ARBA00023204"/>
    </source>
</evidence>
<dbReference type="EMBL" id="KB706016">
    <property type="protein sequence ID" value="EMR69770.1"/>
    <property type="molecule type" value="Genomic_DNA"/>
</dbReference>
<dbReference type="InterPro" id="IPR008918">
    <property type="entry name" value="HhH2"/>
</dbReference>
<dbReference type="PANTHER" id="PTHR11081:SF65">
    <property type="entry name" value="DNA DAMAGE-INDUCIBLE PROTEIN DIN7-RELATED"/>
    <property type="match status" value="1"/>
</dbReference>
<dbReference type="AlphaFoldDB" id="M7TSX8"/>
<evidence type="ECO:0000256" key="2">
    <source>
        <dbReference type="ARBA" id="ARBA00004123"/>
    </source>
</evidence>
<sequence length="258" mass="28857">MGIQGLLPLLKSIQRPTELKKFSGETFGVDAYGWLHRGAVSCAIELAQGKPTRKYVDFAMNRVRMVKHFGITPYIVFDGDFLPSKADTEASREKRREESRKAGLELLKAGKPAQAQQELQKAIDVTPEMARHLIEELKKAGIPYVVAPYEADPQLVYLERQGLISGILSEDSDLLVFGAKRLLTKLEPHGQCIEINRRDFCACREISLTGWTDTEFRQMAILSGCDYLGSITGLGLKTAYRMIRKHKTSEKAILGILS</sequence>
<dbReference type="Pfam" id="PF00752">
    <property type="entry name" value="XPG_N"/>
    <property type="match status" value="1"/>
</dbReference>
<keyword evidence="7" id="KW-0460">Magnesium</keyword>
<accession>M7TSX8</accession>
<dbReference type="Pfam" id="PF00867">
    <property type="entry name" value="XPG_I"/>
    <property type="match status" value="1"/>
</dbReference>
<dbReference type="PANTHER" id="PTHR11081">
    <property type="entry name" value="FLAP ENDONUCLEASE FAMILY MEMBER"/>
    <property type="match status" value="1"/>
</dbReference>
<evidence type="ECO:0000313" key="13">
    <source>
        <dbReference type="Proteomes" id="UP000012174"/>
    </source>
</evidence>